<dbReference type="Proteomes" id="UP001194696">
    <property type="component" value="Unassembled WGS sequence"/>
</dbReference>
<evidence type="ECO:0000313" key="2">
    <source>
        <dbReference type="EMBL" id="KAG0275258.1"/>
    </source>
</evidence>
<feature type="region of interest" description="Disordered" evidence="1">
    <location>
        <begin position="230"/>
        <end position="275"/>
    </location>
</feature>
<comment type="caution">
    <text evidence="2">The sequence shown here is derived from an EMBL/GenBank/DDBJ whole genome shotgun (WGS) entry which is preliminary data.</text>
</comment>
<proteinExistence type="predicted"/>
<feature type="compositionally biased region" description="Polar residues" evidence="1">
    <location>
        <begin position="694"/>
        <end position="712"/>
    </location>
</feature>
<feature type="region of interest" description="Disordered" evidence="1">
    <location>
        <begin position="144"/>
        <end position="168"/>
    </location>
</feature>
<dbReference type="EMBL" id="JAAAIM010001879">
    <property type="protein sequence ID" value="KAG0275258.1"/>
    <property type="molecule type" value="Genomic_DNA"/>
</dbReference>
<accession>A0ABQ7JIN9</accession>
<evidence type="ECO:0000313" key="3">
    <source>
        <dbReference type="Proteomes" id="UP001194696"/>
    </source>
</evidence>
<keyword evidence="3" id="KW-1185">Reference proteome</keyword>
<reference evidence="2 3" key="1">
    <citation type="journal article" date="2020" name="Fungal Divers.">
        <title>Resolving the Mortierellaceae phylogeny through synthesis of multi-gene phylogenetics and phylogenomics.</title>
        <authorList>
            <person name="Vandepol N."/>
            <person name="Liber J."/>
            <person name="Desiro A."/>
            <person name="Na H."/>
            <person name="Kennedy M."/>
            <person name="Barry K."/>
            <person name="Grigoriev I.V."/>
            <person name="Miller A.N."/>
            <person name="O'Donnell K."/>
            <person name="Stajich J.E."/>
            <person name="Bonito G."/>
        </authorList>
    </citation>
    <scope>NUCLEOTIDE SEQUENCE [LARGE SCALE GENOMIC DNA]</scope>
    <source>
        <strain evidence="2 3">AD045</strain>
    </source>
</reference>
<gene>
    <name evidence="2" type="ORF">BGZ96_003856</name>
</gene>
<name>A0ABQ7JIN9_9FUNG</name>
<organism evidence="2 3">
    <name type="scientific">Linnemannia gamsii</name>
    <dbReference type="NCBI Taxonomy" id="64522"/>
    <lineage>
        <taxon>Eukaryota</taxon>
        <taxon>Fungi</taxon>
        <taxon>Fungi incertae sedis</taxon>
        <taxon>Mucoromycota</taxon>
        <taxon>Mortierellomycotina</taxon>
        <taxon>Mortierellomycetes</taxon>
        <taxon>Mortierellales</taxon>
        <taxon>Mortierellaceae</taxon>
        <taxon>Linnemannia</taxon>
    </lineage>
</organism>
<evidence type="ECO:0000256" key="1">
    <source>
        <dbReference type="SAM" id="MobiDB-lite"/>
    </source>
</evidence>
<sequence length="761" mass="85575">MEIGVITPEWQQQVKKEMQQKSRLKGHTAFLSQDFLQYLGARMPGYANRSNKDKASHADWDQALRAMYADDRPDVGAEVDVESDDSVAPLNRNATNISNALMREFATNINNIWSGSIYHQLRRYVIRYLLRINLRPISEQNYRENKRQRAINKAEERKLKSDTAQERGRATLRAWRRRNMDLLISWIKPSPPGARTNESTSSSISLGRIWEASAMLPSHTNMNEYEFDSDFEESDAEDSDFGEEDDQKSPSSGSNVENSAYSSVSPKTKEPSSQKLKGLEAVSIKLLDSADTLNGVTDAMVREELYNPELYTAEDIGMVTRMVTLLTPFTPKRTGPGPDGAFPRHILTTGPFAYLANSILRASGYSDFTRRLCPVHSVGHRHALPLDATGMYEVFYGPDPDWFDVVGPNGRIISSAVATRMSLSHKDAMFSAFLDRGVIDEVCKAHGLHFAQRLIYVDRYTVRIQGRQIKAGPNRQPVTSAYDDKRKKKQNRPGFIDWCDELSTSGHTRGSAKAEADRQKVEQEALIAKLKPLRKNIQVAEAIQRDAEKVVRESKCASNVFRSALYKDLKCARVEVRTIRQVIIPMENQLRAVKQARNYYNKLSKTKSAASTTTPDQQLFFSRPTVEHPGLQDYVETVCIDDLCAGLIDVDHQLAPSGTDRGLVVMSETVSSLWSTLGSLSNRYHALYGHPDTQDTSLDPSTTTPQESAQESNMDDEGSTAPAPGLPFAPNTPILPHQRKRELQFMKFTSPNRITSRHVYE</sequence>
<feature type="compositionally biased region" description="Acidic residues" evidence="1">
    <location>
        <begin position="230"/>
        <end position="246"/>
    </location>
</feature>
<feature type="compositionally biased region" description="Polar residues" evidence="1">
    <location>
        <begin position="249"/>
        <end position="266"/>
    </location>
</feature>
<protein>
    <submittedName>
        <fullName evidence="2">Uncharacterized protein</fullName>
    </submittedName>
</protein>
<feature type="non-terminal residue" evidence="2">
    <location>
        <position position="761"/>
    </location>
</feature>
<feature type="region of interest" description="Disordered" evidence="1">
    <location>
        <begin position="688"/>
        <end position="734"/>
    </location>
</feature>